<feature type="domain" description="Pyrrolo-quinoline quinone repeat" evidence="2">
    <location>
        <begin position="357"/>
        <end position="434"/>
    </location>
</feature>
<dbReference type="InterPro" id="IPR002372">
    <property type="entry name" value="PQQ_rpt_dom"/>
</dbReference>
<dbReference type="InterPro" id="IPR025948">
    <property type="entry name" value="HTH-like_dom"/>
</dbReference>
<comment type="caution">
    <text evidence="3">The sequence shown here is derived from an EMBL/GenBank/DDBJ whole genome shotgun (WGS) entry which is preliminary data.</text>
</comment>
<dbReference type="Proteomes" id="UP000321224">
    <property type="component" value="Unassembled WGS sequence"/>
</dbReference>
<feature type="domain" description="Pyrrolo-quinoline quinone repeat" evidence="2">
    <location>
        <begin position="177"/>
        <end position="316"/>
    </location>
</feature>
<feature type="domain" description="HTH-like" evidence="1">
    <location>
        <begin position="10"/>
        <end position="59"/>
    </location>
</feature>
<evidence type="ECO:0000313" key="3">
    <source>
        <dbReference type="EMBL" id="GEL69575.1"/>
    </source>
</evidence>
<accession>A0A511H7V0</accession>
<evidence type="ECO:0000313" key="4">
    <source>
        <dbReference type="Proteomes" id="UP000321224"/>
    </source>
</evidence>
<dbReference type="AlphaFoldDB" id="A0A511H7V0"/>
<organism evidence="3 4">
    <name type="scientific">Myxococcus virescens</name>
    <dbReference type="NCBI Taxonomy" id="83456"/>
    <lineage>
        <taxon>Bacteria</taxon>
        <taxon>Pseudomonadati</taxon>
        <taxon>Myxococcota</taxon>
        <taxon>Myxococcia</taxon>
        <taxon>Myxococcales</taxon>
        <taxon>Cystobacterineae</taxon>
        <taxon>Myxococcaceae</taxon>
        <taxon>Myxococcus</taxon>
    </lineage>
</organism>
<dbReference type="Pfam" id="PF13276">
    <property type="entry name" value="HTH_21"/>
    <property type="match status" value="1"/>
</dbReference>
<evidence type="ECO:0000259" key="1">
    <source>
        <dbReference type="Pfam" id="PF13276"/>
    </source>
</evidence>
<dbReference type="PANTHER" id="PTHR34512">
    <property type="entry name" value="CELL SURFACE PROTEIN"/>
    <property type="match status" value="1"/>
</dbReference>
<dbReference type="Pfam" id="PF13360">
    <property type="entry name" value="PQQ_2"/>
    <property type="match status" value="2"/>
</dbReference>
<reference evidence="3 4" key="1">
    <citation type="submission" date="2019-07" db="EMBL/GenBank/DDBJ databases">
        <title>Whole genome shotgun sequence of Myxococcus virescens NBRC 100334.</title>
        <authorList>
            <person name="Hosoyama A."/>
            <person name="Uohara A."/>
            <person name="Ohji S."/>
            <person name="Ichikawa N."/>
        </authorList>
    </citation>
    <scope>NUCLEOTIDE SEQUENCE [LARGE SCALE GENOMIC DNA]</scope>
    <source>
        <strain evidence="3 4">NBRC 100334</strain>
    </source>
</reference>
<name>A0A511H7V0_9BACT</name>
<dbReference type="Gene3D" id="2.130.10.10">
    <property type="entry name" value="YVTN repeat-like/Quinoprotein amine dehydrogenase"/>
    <property type="match status" value="2"/>
</dbReference>
<dbReference type="InterPro" id="IPR018391">
    <property type="entry name" value="PQQ_b-propeller_rpt"/>
</dbReference>
<gene>
    <name evidence="3" type="ORF">MVI01_13590</name>
</gene>
<evidence type="ECO:0000259" key="2">
    <source>
        <dbReference type="Pfam" id="PF13360"/>
    </source>
</evidence>
<protein>
    <submittedName>
        <fullName evidence="3">Uncharacterized protein</fullName>
    </submittedName>
</protein>
<dbReference type="InterPro" id="IPR011047">
    <property type="entry name" value="Quinoprotein_ADH-like_sf"/>
</dbReference>
<dbReference type="SUPFAM" id="SSF50998">
    <property type="entry name" value="Quinoprotein alcohol dehydrogenase-like"/>
    <property type="match status" value="2"/>
</dbReference>
<sequence length="443" mass="47366">MVRYGGRGDAQLAERIRAIHAMSRQTSGALRIHAELAAEGVRVGRERVARLTRAANFKATGPRCLRFQTRAIATNAIHRANEWDLPMSNSSRSVFFGANAARTGHFEGTGPLVVKRARWKFKPSTLATTRNTPAIHDGVLFANFDNDKLYALDLAKGKELWSVRVGGRVPESLSNPMVAHGLLFVVGGGQCHAVDLGTHAIRWSISCDSEATSSPIVVDDDVYVGTRLGGVVAIDARTGVERWRVLLRCGESVQAAVSVTRDQVVVGTRRDFVEGHVVALDRATGGERWSAKAGAMANGGAPAIAGSTVYALSGLGMCLRALDLASGKERWSYETGDALWGTPAVADGVVCFTGYHGILHALDQDTGKEIWSVALDKPPKDTVSPAIAGGVVYMGAGNVVHAWTLREGTERWRWKAPYRVSTAPLVADGTVYVGCDRAVVALG</sequence>
<dbReference type="InterPro" id="IPR015943">
    <property type="entry name" value="WD40/YVTN_repeat-like_dom_sf"/>
</dbReference>
<dbReference type="PANTHER" id="PTHR34512:SF30">
    <property type="entry name" value="OUTER MEMBRANE PROTEIN ASSEMBLY FACTOR BAMB"/>
    <property type="match status" value="1"/>
</dbReference>
<dbReference type="EMBL" id="BJVY01000005">
    <property type="protein sequence ID" value="GEL69575.1"/>
    <property type="molecule type" value="Genomic_DNA"/>
</dbReference>
<dbReference type="SMART" id="SM00564">
    <property type="entry name" value="PQQ"/>
    <property type="match status" value="7"/>
</dbReference>
<proteinExistence type="predicted"/>